<reference evidence="6 7" key="1">
    <citation type="journal article" date="2017" name="Mol. Plant">
        <title>The Genome of Medicinal Plant Macleaya cordata Provides New Insights into Benzylisoquinoline Alkaloids Metabolism.</title>
        <authorList>
            <person name="Liu X."/>
            <person name="Liu Y."/>
            <person name="Huang P."/>
            <person name="Ma Y."/>
            <person name="Qing Z."/>
            <person name="Tang Q."/>
            <person name="Cao H."/>
            <person name="Cheng P."/>
            <person name="Zheng Y."/>
            <person name="Yuan Z."/>
            <person name="Zhou Y."/>
            <person name="Liu J."/>
            <person name="Tang Z."/>
            <person name="Zhuo Y."/>
            <person name="Zhang Y."/>
            <person name="Yu L."/>
            <person name="Huang J."/>
            <person name="Yang P."/>
            <person name="Peng Q."/>
            <person name="Zhang J."/>
            <person name="Jiang W."/>
            <person name="Zhang Z."/>
            <person name="Lin K."/>
            <person name="Ro D.K."/>
            <person name="Chen X."/>
            <person name="Xiong X."/>
            <person name="Shang Y."/>
            <person name="Huang S."/>
            <person name="Zeng J."/>
        </authorList>
    </citation>
    <scope>NUCLEOTIDE SEQUENCE [LARGE SCALE GENOMIC DNA]</scope>
    <source>
        <strain evidence="7">cv. BLH2017</strain>
        <tissue evidence="6">Root</tissue>
    </source>
</reference>
<evidence type="ECO:0000256" key="1">
    <source>
        <dbReference type="ARBA" id="ARBA00004474"/>
    </source>
</evidence>
<comment type="similarity">
    <text evidence="2">Belongs to the ycf33 family.</text>
</comment>
<organism evidence="6 7">
    <name type="scientific">Macleaya cordata</name>
    <name type="common">Five-seeded plume-poppy</name>
    <name type="synonym">Bocconia cordata</name>
    <dbReference type="NCBI Taxonomy" id="56857"/>
    <lineage>
        <taxon>Eukaryota</taxon>
        <taxon>Viridiplantae</taxon>
        <taxon>Streptophyta</taxon>
        <taxon>Embryophyta</taxon>
        <taxon>Tracheophyta</taxon>
        <taxon>Spermatophyta</taxon>
        <taxon>Magnoliopsida</taxon>
        <taxon>Ranunculales</taxon>
        <taxon>Papaveraceae</taxon>
        <taxon>Papaveroideae</taxon>
        <taxon>Macleaya</taxon>
    </lineage>
</organism>
<dbReference type="Proteomes" id="UP000195402">
    <property type="component" value="Unassembled WGS sequence"/>
</dbReference>
<keyword evidence="4" id="KW-0934">Plastid</keyword>
<feature type="transmembrane region" description="Helical" evidence="5">
    <location>
        <begin position="131"/>
        <end position="151"/>
    </location>
</feature>
<evidence type="ECO:0000256" key="3">
    <source>
        <dbReference type="ARBA" id="ARBA00021584"/>
    </source>
</evidence>
<feature type="transmembrane region" description="Helical" evidence="5">
    <location>
        <begin position="85"/>
        <end position="106"/>
    </location>
</feature>
<comment type="caution">
    <text evidence="6">The sequence shown here is derived from an EMBL/GenBank/DDBJ whole genome shotgun (WGS) entry which is preliminary data.</text>
</comment>
<protein>
    <recommendedName>
        <fullName evidence="3">Uncharacterized protein ycf33</fullName>
    </recommendedName>
</protein>
<evidence type="ECO:0000256" key="5">
    <source>
        <dbReference type="SAM" id="Phobius"/>
    </source>
</evidence>
<keyword evidence="5" id="KW-1133">Transmembrane helix</keyword>
<dbReference type="InParanoid" id="A0A200QNL0"/>
<gene>
    <name evidence="6" type="ORF">BVC80_8161g6</name>
</gene>
<comment type="subcellular location">
    <subcellularLocation>
        <location evidence="1">Plastid</location>
    </subcellularLocation>
</comment>
<dbReference type="OMA" id="VVGMDDQ"/>
<feature type="transmembrane region" description="Helical" evidence="5">
    <location>
        <begin position="158"/>
        <end position="184"/>
    </location>
</feature>
<keyword evidence="5" id="KW-0812">Transmembrane</keyword>
<dbReference type="Pfam" id="PF05421">
    <property type="entry name" value="DUF751"/>
    <property type="match status" value="1"/>
</dbReference>
<dbReference type="EMBL" id="MVGT01001442">
    <property type="protein sequence ID" value="OVA12005.1"/>
    <property type="molecule type" value="Genomic_DNA"/>
</dbReference>
<dbReference type="InterPro" id="IPR008470">
    <property type="entry name" value="Uncharacterised_Ycf33"/>
</dbReference>
<dbReference type="AlphaFoldDB" id="A0A200QNL0"/>
<accession>A0A200QNL0</accession>
<dbReference type="PANTHER" id="PTHR36049">
    <property type="entry name" value="TRANSMEMBRANE PROTEIN"/>
    <property type="match status" value="1"/>
</dbReference>
<evidence type="ECO:0000313" key="6">
    <source>
        <dbReference type="EMBL" id="OVA12005.1"/>
    </source>
</evidence>
<evidence type="ECO:0000313" key="7">
    <source>
        <dbReference type="Proteomes" id="UP000195402"/>
    </source>
</evidence>
<evidence type="ECO:0000256" key="4">
    <source>
        <dbReference type="ARBA" id="ARBA00022640"/>
    </source>
</evidence>
<keyword evidence="5" id="KW-0472">Membrane</keyword>
<proteinExistence type="inferred from homology"/>
<keyword evidence="7" id="KW-1185">Reference proteome</keyword>
<dbReference type="OrthoDB" id="1900844at2759"/>
<dbReference type="GO" id="GO:0009536">
    <property type="term" value="C:plastid"/>
    <property type="evidence" value="ECO:0007669"/>
    <property type="project" value="UniProtKB-SubCell"/>
</dbReference>
<evidence type="ECO:0000256" key="2">
    <source>
        <dbReference type="ARBA" id="ARBA00010985"/>
    </source>
</evidence>
<dbReference type="PANTHER" id="PTHR36049:SF3">
    <property type="match status" value="1"/>
</dbReference>
<name>A0A200QNL0_MACCD</name>
<dbReference type="FunCoup" id="A0A200QNL0">
    <property type="interactions" value="463"/>
</dbReference>
<sequence length="193" mass="21781">MKAFTLRPQFYFPKQSNLKTPKTKTLHFLPIKTTSYPKHHSNSNPPYLLTRTTTNPKNKNLILEHTPITKILSQKEESIKHSSDGFSRVVILGAVTVGFAMFVVGMDDQKAWALGPEGPLMEEFWDNMRRYGLYILTVSTGVIYTIFQPILELLKNPISAILIIAILGGSFYIVSQVLSAMVGVSEFVYDYGY</sequence>